<evidence type="ECO:0000256" key="4">
    <source>
        <dbReference type="ARBA" id="ARBA00022989"/>
    </source>
</evidence>
<comment type="subcellular location">
    <subcellularLocation>
        <location evidence="1">Membrane</location>
        <topology evidence="1">Multi-pass membrane protein</topology>
    </subcellularLocation>
</comment>
<organism evidence="7 8">
    <name type="scientific">Halocynthiibacter styelae</name>
    <dbReference type="NCBI Taxonomy" id="2761955"/>
    <lineage>
        <taxon>Bacteria</taxon>
        <taxon>Pseudomonadati</taxon>
        <taxon>Pseudomonadota</taxon>
        <taxon>Alphaproteobacteria</taxon>
        <taxon>Rhodobacterales</taxon>
        <taxon>Paracoccaceae</taxon>
        <taxon>Halocynthiibacter</taxon>
    </lineage>
</organism>
<comment type="caution">
    <text evidence="7">The sequence shown here is derived from an EMBL/GenBank/DDBJ whole genome shotgun (WGS) entry which is preliminary data.</text>
</comment>
<feature type="transmembrane region" description="Helical" evidence="6">
    <location>
        <begin position="79"/>
        <end position="99"/>
    </location>
</feature>
<dbReference type="EMBL" id="JADCKQ010000012">
    <property type="protein sequence ID" value="MBI1494948.1"/>
    <property type="molecule type" value="Genomic_DNA"/>
</dbReference>
<evidence type="ECO:0000256" key="2">
    <source>
        <dbReference type="ARBA" id="ARBA00007375"/>
    </source>
</evidence>
<dbReference type="Proteomes" id="UP000640583">
    <property type="component" value="Unassembled WGS sequence"/>
</dbReference>
<feature type="transmembrane region" description="Helical" evidence="6">
    <location>
        <begin position="162"/>
        <end position="186"/>
    </location>
</feature>
<evidence type="ECO:0000256" key="6">
    <source>
        <dbReference type="SAM" id="Phobius"/>
    </source>
</evidence>
<evidence type="ECO:0000256" key="1">
    <source>
        <dbReference type="ARBA" id="ARBA00004141"/>
    </source>
</evidence>
<keyword evidence="5 6" id="KW-0472">Membrane</keyword>
<dbReference type="InterPro" id="IPR012506">
    <property type="entry name" value="TMEM86B-like"/>
</dbReference>
<dbReference type="PANTHER" id="PTHR31885">
    <property type="entry name" value="GH04784P"/>
    <property type="match status" value="1"/>
</dbReference>
<dbReference type="GO" id="GO:0016020">
    <property type="term" value="C:membrane"/>
    <property type="evidence" value="ECO:0007669"/>
    <property type="project" value="UniProtKB-SubCell"/>
</dbReference>
<accession>A0A8J7IKS2</accession>
<dbReference type="PANTHER" id="PTHR31885:SF6">
    <property type="entry name" value="GH04784P"/>
    <property type="match status" value="1"/>
</dbReference>
<dbReference type="AlphaFoldDB" id="A0A8J7IKS2"/>
<proteinExistence type="inferred from homology"/>
<keyword evidence="3 6" id="KW-0812">Transmembrane</keyword>
<evidence type="ECO:0000256" key="5">
    <source>
        <dbReference type="ARBA" id="ARBA00023136"/>
    </source>
</evidence>
<evidence type="ECO:0000313" key="8">
    <source>
        <dbReference type="Proteomes" id="UP000640583"/>
    </source>
</evidence>
<sequence>MFFTDVMILILTAAFLAAVYFFIYCYRGASWPKSIVKILSVLLLAVAGYLGGAEDLLILALGLSAVGDYLLSRDSEGQFLVGVAAFASAHIAYVALFLTTSGAGLHRLSQADLFIVAGLVLFGLFMMSALYRKAGDLRIAVCIYVPIILSMGVAALMMPGGYLGVVVAAFLFMVSDSILASEMFLLREDHPLRRITPFAVWSTYWLAQAGFLLAYPVNL</sequence>
<evidence type="ECO:0000256" key="3">
    <source>
        <dbReference type="ARBA" id="ARBA00022692"/>
    </source>
</evidence>
<protein>
    <submittedName>
        <fullName evidence="7">Lysoplasmalogenase</fullName>
    </submittedName>
</protein>
<reference evidence="7" key="1">
    <citation type="submission" date="2020-10" db="EMBL/GenBank/DDBJ databases">
        <title>Paenihalocynthiibacter styelae gen. nov., sp. nov., isolated from stalked sea squirt Styela clava.</title>
        <authorList>
            <person name="Kim Y.-O."/>
            <person name="Yoon J.-H."/>
        </authorList>
    </citation>
    <scope>NUCLEOTIDE SEQUENCE</scope>
    <source>
        <strain evidence="7">MYP1-1</strain>
    </source>
</reference>
<dbReference type="RefSeq" id="WP_228849676.1">
    <property type="nucleotide sequence ID" value="NZ_JADCKQ010000012.1"/>
</dbReference>
<dbReference type="GO" id="GO:0016787">
    <property type="term" value="F:hydrolase activity"/>
    <property type="evidence" value="ECO:0007669"/>
    <property type="project" value="TreeGrafter"/>
</dbReference>
<gene>
    <name evidence="7" type="ORF">H1D41_14990</name>
</gene>
<feature type="transmembrane region" description="Helical" evidence="6">
    <location>
        <begin position="198"/>
        <end position="217"/>
    </location>
</feature>
<name>A0A8J7IKS2_9RHOB</name>
<evidence type="ECO:0000313" key="7">
    <source>
        <dbReference type="EMBL" id="MBI1494948.1"/>
    </source>
</evidence>
<comment type="similarity">
    <text evidence="2">Belongs to the TMEM86 family.</text>
</comment>
<dbReference type="Pfam" id="PF07947">
    <property type="entry name" value="YhhN"/>
    <property type="match status" value="1"/>
</dbReference>
<feature type="transmembrane region" description="Helical" evidence="6">
    <location>
        <begin position="6"/>
        <end position="27"/>
    </location>
</feature>
<feature type="transmembrane region" description="Helical" evidence="6">
    <location>
        <begin position="111"/>
        <end position="130"/>
    </location>
</feature>
<feature type="transmembrane region" description="Helical" evidence="6">
    <location>
        <begin position="137"/>
        <end position="156"/>
    </location>
</feature>
<keyword evidence="8" id="KW-1185">Reference proteome</keyword>
<keyword evidence="4 6" id="KW-1133">Transmembrane helix</keyword>